<sequence>MCTCERMSPPVGWEVKELHGDDFNEGITQATMQDRNASAGEPADMTTKMIMMLSCHARNSPESGADRPIDGNPRSPNSGKIRMSSADGCSAPGKRNDLQQK</sequence>
<accession>A0ACC2NG42</accession>
<organism evidence="1 2">
    <name type="scientific">Eretmocerus hayati</name>
    <dbReference type="NCBI Taxonomy" id="131215"/>
    <lineage>
        <taxon>Eukaryota</taxon>
        <taxon>Metazoa</taxon>
        <taxon>Ecdysozoa</taxon>
        <taxon>Arthropoda</taxon>
        <taxon>Hexapoda</taxon>
        <taxon>Insecta</taxon>
        <taxon>Pterygota</taxon>
        <taxon>Neoptera</taxon>
        <taxon>Endopterygota</taxon>
        <taxon>Hymenoptera</taxon>
        <taxon>Apocrita</taxon>
        <taxon>Proctotrupomorpha</taxon>
        <taxon>Chalcidoidea</taxon>
        <taxon>Aphelinidae</taxon>
        <taxon>Aphelininae</taxon>
        <taxon>Eretmocerus</taxon>
    </lineage>
</organism>
<name>A0ACC2NG42_9HYME</name>
<evidence type="ECO:0000313" key="1">
    <source>
        <dbReference type="EMBL" id="KAJ8670064.1"/>
    </source>
</evidence>
<gene>
    <name evidence="1" type="ORF">QAD02_001323</name>
</gene>
<evidence type="ECO:0000313" key="2">
    <source>
        <dbReference type="Proteomes" id="UP001239111"/>
    </source>
</evidence>
<dbReference type="EMBL" id="CM056743">
    <property type="protein sequence ID" value="KAJ8670064.1"/>
    <property type="molecule type" value="Genomic_DNA"/>
</dbReference>
<dbReference type="Proteomes" id="UP001239111">
    <property type="component" value="Chromosome 3"/>
</dbReference>
<keyword evidence="2" id="KW-1185">Reference proteome</keyword>
<reference evidence="1" key="1">
    <citation type="submission" date="2023-04" db="EMBL/GenBank/DDBJ databases">
        <title>A chromosome-level genome assembly of the parasitoid wasp Eretmocerus hayati.</title>
        <authorList>
            <person name="Zhong Y."/>
            <person name="Liu S."/>
            <person name="Liu Y."/>
        </authorList>
    </citation>
    <scope>NUCLEOTIDE SEQUENCE</scope>
    <source>
        <strain evidence="1">ZJU_SS_LIU_2023</strain>
    </source>
</reference>
<proteinExistence type="predicted"/>
<protein>
    <submittedName>
        <fullName evidence="1">Uncharacterized protein</fullName>
    </submittedName>
</protein>
<comment type="caution">
    <text evidence="1">The sequence shown here is derived from an EMBL/GenBank/DDBJ whole genome shotgun (WGS) entry which is preliminary data.</text>
</comment>